<keyword evidence="4" id="KW-0433">Leucine-rich repeat</keyword>
<evidence type="ECO:0000256" key="9">
    <source>
        <dbReference type="ARBA" id="ARBA00023136"/>
    </source>
</evidence>
<keyword evidence="15" id="KW-1185">Reference proteome</keyword>
<keyword evidence="8 12" id="KW-1133">Transmembrane helix</keyword>
<dbReference type="Gene3D" id="3.80.10.10">
    <property type="entry name" value="Ribonuclease Inhibitor"/>
    <property type="match status" value="4"/>
</dbReference>
<dbReference type="PRINTS" id="PR00019">
    <property type="entry name" value="LEURICHRPT"/>
</dbReference>
<keyword evidence="10" id="KW-0675">Receptor</keyword>
<dbReference type="EMBL" id="JANQDX010000001">
    <property type="protein sequence ID" value="KAL0928964.1"/>
    <property type="molecule type" value="Genomic_DNA"/>
</dbReference>
<dbReference type="InterPro" id="IPR001611">
    <property type="entry name" value="Leu-rich_rpt"/>
</dbReference>
<evidence type="ECO:0000256" key="10">
    <source>
        <dbReference type="ARBA" id="ARBA00023170"/>
    </source>
</evidence>
<dbReference type="Pfam" id="PF00560">
    <property type="entry name" value="LRR_1"/>
    <property type="match status" value="7"/>
</dbReference>
<evidence type="ECO:0000259" key="13">
    <source>
        <dbReference type="Pfam" id="PF08263"/>
    </source>
</evidence>
<dbReference type="PANTHER" id="PTHR48061:SF2">
    <property type="entry name" value="RECEPTOR LIKE PROTEIN 30-LIKE"/>
    <property type="match status" value="1"/>
</dbReference>
<dbReference type="FunFam" id="3.80.10.10:FF:000041">
    <property type="entry name" value="LRR receptor-like serine/threonine-protein kinase ERECTA"/>
    <property type="match status" value="1"/>
</dbReference>
<evidence type="ECO:0000313" key="14">
    <source>
        <dbReference type="EMBL" id="KAL0928964.1"/>
    </source>
</evidence>
<evidence type="ECO:0000256" key="5">
    <source>
        <dbReference type="ARBA" id="ARBA00022692"/>
    </source>
</evidence>
<keyword evidence="6" id="KW-0732">Signal</keyword>
<dbReference type="InterPro" id="IPR003591">
    <property type="entry name" value="Leu-rich_rpt_typical-subtyp"/>
</dbReference>
<feature type="transmembrane region" description="Helical" evidence="12">
    <location>
        <begin position="859"/>
        <end position="886"/>
    </location>
</feature>
<feature type="domain" description="Leucine-rich repeat-containing N-terminal plant-type" evidence="13">
    <location>
        <begin position="59"/>
        <end position="95"/>
    </location>
</feature>
<dbReference type="Pfam" id="PF08263">
    <property type="entry name" value="LRRNT_2"/>
    <property type="match status" value="1"/>
</dbReference>
<evidence type="ECO:0000256" key="8">
    <source>
        <dbReference type="ARBA" id="ARBA00022989"/>
    </source>
</evidence>
<dbReference type="InterPro" id="IPR032675">
    <property type="entry name" value="LRR_dom_sf"/>
</dbReference>
<comment type="similarity">
    <text evidence="2">Belongs to the RLP family.</text>
</comment>
<organism evidence="14 15">
    <name type="scientific">Dendrobium thyrsiflorum</name>
    <name type="common">Pinecone-like raceme dendrobium</name>
    <name type="synonym">Orchid</name>
    <dbReference type="NCBI Taxonomy" id="117978"/>
    <lineage>
        <taxon>Eukaryota</taxon>
        <taxon>Viridiplantae</taxon>
        <taxon>Streptophyta</taxon>
        <taxon>Embryophyta</taxon>
        <taxon>Tracheophyta</taxon>
        <taxon>Spermatophyta</taxon>
        <taxon>Magnoliopsida</taxon>
        <taxon>Liliopsida</taxon>
        <taxon>Asparagales</taxon>
        <taxon>Orchidaceae</taxon>
        <taxon>Epidendroideae</taxon>
        <taxon>Malaxideae</taxon>
        <taxon>Dendrobiinae</taxon>
        <taxon>Dendrobium</taxon>
    </lineage>
</organism>
<dbReference type="FunFam" id="3.80.10.10:FF:001678">
    <property type="entry name" value="Calmodulin-binding receptor kinase CaMRLK"/>
    <property type="match status" value="1"/>
</dbReference>
<protein>
    <recommendedName>
        <fullName evidence="13">Leucine-rich repeat-containing N-terminal plant-type domain-containing protein</fullName>
    </recommendedName>
</protein>
<keyword evidence="7" id="KW-0677">Repeat</keyword>
<dbReference type="InterPro" id="IPR013210">
    <property type="entry name" value="LRR_N_plant-typ"/>
</dbReference>
<accession>A0ABD0VV48</accession>
<evidence type="ECO:0000256" key="1">
    <source>
        <dbReference type="ARBA" id="ARBA00004251"/>
    </source>
</evidence>
<dbReference type="FunFam" id="3.80.10.10:FF:000213">
    <property type="entry name" value="Tyrosine-sulfated glycopeptide receptor 1"/>
    <property type="match status" value="1"/>
</dbReference>
<name>A0ABD0VV48_DENTH</name>
<keyword evidence="5 12" id="KW-0812">Transmembrane</keyword>
<keyword evidence="9 12" id="KW-0472">Membrane</keyword>
<dbReference type="SUPFAM" id="SSF52058">
    <property type="entry name" value="L domain-like"/>
    <property type="match status" value="2"/>
</dbReference>
<evidence type="ECO:0000256" key="6">
    <source>
        <dbReference type="ARBA" id="ARBA00022729"/>
    </source>
</evidence>
<comment type="caution">
    <text evidence="14">The sequence shown here is derived from an EMBL/GenBank/DDBJ whole genome shotgun (WGS) entry which is preliminary data.</text>
</comment>
<evidence type="ECO:0000256" key="3">
    <source>
        <dbReference type="ARBA" id="ARBA00022475"/>
    </source>
</evidence>
<proteinExistence type="inferred from homology"/>
<sequence>MSRFFFLYMISAPPKSDLCAFLFMEPFHFNIAAFLLFVALLLLFEFFSLHCNALDHCLQKESSSLLQLKRGFTSGKLETWQPRTNCCMWEGVTCDELGRVIGLDLSDRSISGKIDPSLFNLTSLRALNFANNLFDQIPIPDFGWDKLANLSSLNLSYSGFVGKVPATISYLRKLTSLNLSLNLGLSLTANPTFLRNMSSLRELFLDLVDISAYRDEWCGVLVNSTPVLEALHMERCSLFGASCSSLSMLPFLSTILFGGNTFESSILNSFVNFTTLSELQVQENGFKGVFPNQIFGLRNLKYLDISDNPMLSGYLPSFSEDNILETLMLSNTNFSGNIPDTIGNLKFLIDLDLSNCQFSGIIPPSMANLSKLAILFLSDNYKLYGQVPSSIFQISGFVSLSLASNNFSGVLELEFIKNLKNLLYLDLSNSGFSITLWDADDASSSSSFPIVIFLGLAGCNLTKIPTFIRYQNQMHSLDLSNNRIQGEIPNWLWSINEQTNFLNVDWFISLANNNLSGEISPSICNLTGLWLLDLSMNRLTGHIPPCLFEEEINLHVLNLKGNQFHGAIPDGFSTNCDLQTIILGDNQLEGLLPRSLSNCRSLEILDLENNKLNDTFPYWLGNMSSLRVLVLRSNMFHGLVGPLYGIHETNHTFSMLHVFDISSNNFSGKLCGECFNSLKSIMVNKLDAVQIFAYNLMGRYYDLDVLTIMNKGKLMTLQKFWKFFKSIDFSNNHFEGEIPLAIGQLVSLQVLNMSHNYLIGKIPPQLGNLPQLESLDLSMNSLSGKIPHELVSLHFLSFLNLSYNKLVGKIPLEGQFSTFSKASFEGNEGLCWSPCNTLVPKVSNKVTSPLGLGGIKNRIYMIVLGLLFGVGFGGCIATTVLLDVICCNKGRRSKSR</sequence>
<dbReference type="SUPFAM" id="SSF52047">
    <property type="entry name" value="RNI-like"/>
    <property type="match status" value="1"/>
</dbReference>
<dbReference type="Proteomes" id="UP001552299">
    <property type="component" value="Unassembled WGS sequence"/>
</dbReference>
<evidence type="ECO:0000256" key="7">
    <source>
        <dbReference type="ARBA" id="ARBA00022737"/>
    </source>
</evidence>
<comment type="subcellular location">
    <subcellularLocation>
        <location evidence="1">Cell membrane</location>
        <topology evidence="1">Single-pass type I membrane protein</topology>
    </subcellularLocation>
</comment>
<keyword evidence="11" id="KW-0325">Glycoprotein</keyword>
<evidence type="ECO:0000256" key="2">
    <source>
        <dbReference type="ARBA" id="ARBA00009592"/>
    </source>
</evidence>
<evidence type="ECO:0000256" key="12">
    <source>
        <dbReference type="SAM" id="Phobius"/>
    </source>
</evidence>
<gene>
    <name evidence="14" type="ORF">M5K25_000902</name>
</gene>
<dbReference type="PANTHER" id="PTHR48061">
    <property type="entry name" value="LEUCINE-RICH REPEAT RECEPTOR PROTEIN KINASE EMS1-LIKE-RELATED"/>
    <property type="match status" value="1"/>
</dbReference>
<dbReference type="Pfam" id="PF13855">
    <property type="entry name" value="LRR_8"/>
    <property type="match status" value="1"/>
</dbReference>
<evidence type="ECO:0000313" key="15">
    <source>
        <dbReference type="Proteomes" id="UP001552299"/>
    </source>
</evidence>
<reference evidence="14 15" key="1">
    <citation type="journal article" date="2024" name="Plant Biotechnol. J.">
        <title>Dendrobium thyrsiflorum genome and its molecular insights into genes involved in important horticultural traits.</title>
        <authorList>
            <person name="Chen B."/>
            <person name="Wang J.Y."/>
            <person name="Zheng P.J."/>
            <person name="Li K.L."/>
            <person name="Liang Y.M."/>
            <person name="Chen X.F."/>
            <person name="Zhang C."/>
            <person name="Zhao X."/>
            <person name="He X."/>
            <person name="Zhang G.Q."/>
            <person name="Liu Z.J."/>
            <person name="Xu Q."/>
        </authorList>
    </citation>
    <scope>NUCLEOTIDE SEQUENCE [LARGE SCALE GENOMIC DNA]</scope>
    <source>
        <strain evidence="14">GZMU011</strain>
    </source>
</reference>
<dbReference type="GO" id="GO:0005886">
    <property type="term" value="C:plasma membrane"/>
    <property type="evidence" value="ECO:0007669"/>
    <property type="project" value="UniProtKB-SubCell"/>
</dbReference>
<dbReference type="InterPro" id="IPR046956">
    <property type="entry name" value="RLP23-like"/>
</dbReference>
<evidence type="ECO:0000256" key="11">
    <source>
        <dbReference type="ARBA" id="ARBA00023180"/>
    </source>
</evidence>
<dbReference type="AlphaFoldDB" id="A0ABD0VV48"/>
<evidence type="ECO:0000256" key="4">
    <source>
        <dbReference type="ARBA" id="ARBA00022614"/>
    </source>
</evidence>
<keyword evidence="3" id="KW-1003">Cell membrane</keyword>
<dbReference type="SMART" id="SM00369">
    <property type="entry name" value="LRR_TYP"/>
    <property type="match status" value="4"/>
</dbReference>